<accession>H3RA30</accession>
<evidence type="ECO:0000313" key="5">
    <source>
        <dbReference type="EMBL" id="ARF52013.1"/>
    </source>
</evidence>
<evidence type="ECO:0000256" key="1">
    <source>
        <dbReference type="ARBA" id="ARBA00022908"/>
    </source>
</evidence>
<sequence length="326" mass="36577">MGIIKQEDGRYLVDLRPKGISGRRIRRIFQRKSEAVAFQRHVQAHAESLEWAGGPSDRRLLSGLLDAWWLLHGQTMENGATERRHLQKTVRHLGNLPVNRLNRKMLAAHRSDRLAAGISAATINRDLYRLSGVFSTLIRLGELRCGNPCKGLTPLQERPPAMTYLSRQEIAALLQTMNGDDRRVALLCLSTGARWSEASTLHAGQVINGRVTFLKTKNGKKRTVPVSPAVEREIKTCESGPLFSVDYERFCRKLREVKPDLPRGQATHVLRHTFASWFMMNGGNILALQRIMGHASVRQTMAYAHLAPDFLQEAITLNPVAQEVGP</sequence>
<dbReference type="InterPro" id="IPR013762">
    <property type="entry name" value="Integrase-like_cat_sf"/>
</dbReference>
<dbReference type="EMBL" id="AHIE01000002">
    <property type="protein sequence ID" value="EHU02043.1"/>
    <property type="molecule type" value="Genomic_DNA"/>
</dbReference>
<dbReference type="GO" id="GO:0015074">
    <property type="term" value="P:DNA integration"/>
    <property type="evidence" value="ECO:0007669"/>
    <property type="project" value="UniProtKB-KW"/>
</dbReference>
<dbReference type="SUPFAM" id="SSF56349">
    <property type="entry name" value="DNA breaking-rejoining enzymes"/>
    <property type="match status" value="1"/>
</dbReference>
<proteinExistence type="predicted"/>
<dbReference type="GO" id="GO:0003677">
    <property type="term" value="F:DNA binding"/>
    <property type="evidence" value="ECO:0007669"/>
    <property type="project" value="UniProtKB-KW"/>
</dbReference>
<dbReference type="AlphaFoldDB" id="H3RA30"/>
<evidence type="ECO:0000259" key="4">
    <source>
        <dbReference type="PROSITE" id="PS51898"/>
    </source>
</evidence>
<dbReference type="Pfam" id="PF24624">
    <property type="entry name" value="Int_N"/>
    <property type="match status" value="1"/>
</dbReference>
<dbReference type="InterPro" id="IPR010998">
    <property type="entry name" value="Integrase_recombinase_N"/>
</dbReference>
<dbReference type="RefSeq" id="WP_006118218.1">
    <property type="nucleotide sequence ID" value="NZ_AHIE01000002.1"/>
</dbReference>
<dbReference type="Proteomes" id="UP000005050">
    <property type="component" value="Unassembled WGS sequence"/>
</dbReference>
<feature type="domain" description="Tyr recombinase" evidence="4">
    <location>
        <begin position="160"/>
        <end position="316"/>
    </location>
</feature>
<name>H3RA30_PANSE</name>
<dbReference type="InterPro" id="IPR050090">
    <property type="entry name" value="Tyrosine_recombinase_XerCD"/>
</dbReference>
<protein>
    <submittedName>
        <fullName evidence="5 6">Integrase</fullName>
    </submittedName>
</protein>
<gene>
    <name evidence="6" type="ORF">CKS_0540</name>
    <name evidence="5" type="ORF">DSJ_20665</name>
</gene>
<keyword evidence="2" id="KW-0238">DNA-binding</keyword>
<dbReference type="CDD" id="cd00796">
    <property type="entry name" value="INT_Rci_Hp1_C"/>
    <property type="match status" value="1"/>
</dbReference>
<evidence type="ECO:0000256" key="3">
    <source>
        <dbReference type="ARBA" id="ARBA00023172"/>
    </source>
</evidence>
<dbReference type="InterPro" id="IPR002104">
    <property type="entry name" value="Integrase_catalytic"/>
</dbReference>
<evidence type="ECO:0000256" key="2">
    <source>
        <dbReference type="ARBA" id="ARBA00023125"/>
    </source>
</evidence>
<dbReference type="PROSITE" id="PS51898">
    <property type="entry name" value="TYR_RECOMBINASE"/>
    <property type="match status" value="1"/>
</dbReference>
<dbReference type="PATRIC" id="fig|660596.6.peg.778"/>
<dbReference type="OrthoDB" id="9795573at2"/>
<dbReference type="Pfam" id="PF00589">
    <property type="entry name" value="Phage_integrase"/>
    <property type="match status" value="1"/>
</dbReference>
<dbReference type="EMBL" id="CP017581">
    <property type="protein sequence ID" value="ARF52013.1"/>
    <property type="molecule type" value="Genomic_DNA"/>
</dbReference>
<reference evidence="6 7" key="1">
    <citation type="journal article" date="2012" name="Mol. Microbiol.">
        <title>The genetic and structural basis of two distinct terminal side branch residues in stewartan and amylovoran exopolysaccharides and their potential role in host adaptation.</title>
        <authorList>
            <person name="Wang X."/>
            <person name="Yang F."/>
            <person name="von Bodman S.B."/>
        </authorList>
    </citation>
    <scope>NUCLEOTIDE SEQUENCE [LARGE SCALE GENOMIC DNA]</scope>
    <source>
        <strain evidence="6 7">DC283</strain>
    </source>
</reference>
<dbReference type="STRING" id="660596.DSJ_20665"/>
<dbReference type="PANTHER" id="PTHR30349">
    <property type="entry name" value="PHAGE INTEGRASE-RELATED"/>
    <property type="match status" value="1"/>
</dbReference>
<dbReference type="Proteomes" id="UP000192380">
    <property type="component" value="Chromosome"/>
</dbReference>
<keyword evidence="1" id="KW-0229">DNA integration</keyword>
<evidence type="ECO:0000313" key="6">
    <source>
        <dbReference type="EMBL" id="EHU02043.1"/>
    </source>
</evidence>
<dbReference type="PANTHER" id="PTHR30349:SF93">
    <property type="entry name" value="FELS-2 PROPHAGE PROTEIN"/>
    <property type="match status" value="1"/>
</dbReference>
<evidence type="ECO:0000313" key="7">
    <source>
        <dbReference type="Proteomes" id="UP000005050"/>
    </source>
</evidence>
<keyword evidence="8" id="KW-1185">Reference proteome</keyword>
<reference evidence="6" key="2">
    <citation type="submission" date="2012-01" db="EMBL/GenBank/DDBJ databases">
        <authorList>
            <person name="Biehl B.S."/>
            <person name="Ding Y."/>
            <person name="Dugan-Rocha S.P."/>
            <person name="Gibbs R.A."/>
            <person name="Glasner J.D."/>
            <person name="Kovar C."/>
            <person name="Muzny D.M."/>
            <person name="Neeno-Eckwall E.C."/>
            <person name="Perna N.T."/>
            <person name="Qin X."/>
            <person name="von Bodman S.B."/>
            <person name="Weinstock G.M."/>
        </authorList>
    </citation>
    <scope>NUCLEOTIDE SEQUENCE</scope>
    <source>
        <strain evidence="6">DC283</strain>
    </source>
</reference>
<dbReference type="GO" id="GO:0006310">
    <property type="term" value="P:DNA recombination"/>
    <property type="evidence" value="ECO:0007669"/>
    <property type="project" value="UniProtKB-KW"/>
</dbReference>
<dbReference type="Gene3D" id="1.10.150.130">
    <property type="match status" value="1"/>
</dbReference>
<dbReference type="KEGG" id="pstw:DSJ_20665"/>
<dbReference type="InterPro" id="IPR011010">
    <property type="entry name" value="DNA_brk_join_enz"/>
</dbReference>
<keyword evidence="3" id="KW-0233">DNA recombination</keyword>
<dbReference type="Gene3D" id="1.10.443.10">
    <property type="entry name" value="Intergrase catalytic core"/>
    <property type="match status" value="1"/>
</dbReference>
<dbReference type="InterPro" id="IPR057084">
    <property type="entry name" value="Int_N"/>
</dbReference>
<reference evidence="5 8" key="3">
    <citation type="submission" date="2016-10" db="EMBL/GenBank/DDBJ databases">
        <title>Complete Genome Assembly of Pantoea stewartii subsp. stewartii DC283, a Corn Pathogen.</title>
        <authorList>
            <person name="Duong D.A."/>
            <person name="Stevens A.M."/>
            <person name="Jensen R.V."/>
        </authorList>
    </citation>
    <scope>NUCLEOTIDE SEQUENCE [LARGE SCALE GENOMIC DNA]</scope>
    <source>
        <strain evidence="5 8">DC283</strain>
    </source>
</reference>
<evidence type="ECO:0000313" key="8">
    <source>
        <dbReference type="Proteomes" id="UP000192380"/>
    </source>
</evidence>
<organism evidence="6 7">
    <name type="scientific">Pantoea stewartii subsp. stewartii DC283</name>
    <dbReference type="NCBI Taxonomy" id="660596"/>
    <lineage>
        <taxon>Bacteria</taxon>
        <taxon>Pseudomonadati</taxon>
        <taxon>Pseudomonadota</taxon>
        <taxon>Gammaproteobacteria</taxon>
        <taxon>Enterobacterales</taxon>
        <taxon>Erwiniaceae</taxon>
        <taxon>Pantoea</taxon>
    </lineage>
</organism>